<name>A0A7J7JDA0_BUGNE</name>
<comment type="caution">
    <text evidence="2">The sequence shown here is derived from an EMBL/GenBank/DDBJ whole genome shotgun (WGS) entry which is preliminary data.</text>
</comment>
<evidence type="ECO:0000256" key="1">
    <source>
        <dbReference type="SAM" id="SignalP"/>
    </source>
</evidence>
<proteinExistence type="predicted"/>
<dbReference type="Proteomes" id="UP000593567">
    <property type="component" value="Unassembled WGS sequence"/>
</dbReference>
<evidence type="ECO:0000313" key="2">
    <source>
        <dbReference type="EMBL" id="KAF6024150.1"/>
    </source>
</evidence>
<reference evidence="2" key="1">
    <citation type="submission" date="2020-06" db="EMBL/GenBank/DDBJ databases">
        <title>Draft genome of Bugula neritina, a colonial animal packing powerful symbionts and potential medicines.</title>
        <authorList>
            <person name="Rayko M."/>
        </authorList>
    </citation>
    <scope>NUCLEOTIDE SEQUENCE [LARGE SCALE GENOMIC DNA]</scope>
    <source>
        <strain evidence="2">Kwan_BN1</strain>
    </source>
</reference>
<dbReference type="AlphaFoldDB" id="A0A7J7JDA0"/>
<feature type="signal peptide" evidence="1">
    <location>
        <begin position="1"/>
        <end position="21"/>
    </location>
</feature>
<gene>
    <name evidence="2" type="ORF">EB796_017545</name>
</gene>
<keyword evidence="1" id="KW-0732">Signal</keyword>
<feature type="chain" id="PRO_5029476898" description="Secreted protein" evidence="1">
    <location>
        <begin position="22"/>
        <end position="73"/>
    </location>
</feature>
<protein>
    <recommendedName>
        <fullName evidence="4">Secreted protein</fullName>
    </recommendedName>
</protein>
<keyword evidence="3" id="KW-1185">Reference proteome</keyword>
<sequence length="73" mass="8121">MSCVPRFFSCLLISTADFVVTRKVIGLPAAYDVFHCETSDYQSPYLLAILPSQEPTTLSLFSSGLHLYCLPDM</sequence>
<accession>A0A7J7JDA0</accession>
<evidence type="ECO:0008006" key="4">
    <source>
        <dbReference type="Google" id="ProtNLM"/>
    </source>
</evidence>
<evidence type="ECO:0000313" key="3">
    <source>
        <dbReference type="Proteomes" id="UP000593567"/>
    </source>
</evidence>
<dbReference type="EMBL" id="VXIV02002612">
    <property type="protein sequence ID" value="KAF6024150.1"/>
    <property type="molecule type" value="Genomic_DNA"/>
</dbReference>
<organism evidence="2 3">
    <name type="scientific">Bugula neritina</name>
    <name type="common">Brown bryozoan</name>
    <name type="synonym">Sertularia neritina</name>
    <dbReference type="NCBI Taxonomy" id="10212"/>
    <lineage>
        <taxon>Eukaryota</taxon>
        <taxon>Metazoa</taxon>
        <taxon>Spiralia</taxon>
        <taxon>Lophotrochozoa</taxon>
        <taxon>Bryozoa</taxon>
        <taxon>Gymnolaemata</taxon>
        <taxon>Cheilostomatida</taxon>
        <taxon>Flustrina</taxon>
        <taxon>Buguloidea</taxon>
        <taxon>Bugulidae</taxon>
        <taxon>Bugula</taxon>
    </lineage>
</organism>